<proteinExistence type="predicted"/>
<sequence>MAEEYPTAFWLVGQVEWCQYWCYSSTCEEHVDRRSSRIKRDTVDVEKLRTWFDAHNPFPLTSKLMSISSGIVGMPDVNCHLARELGLDGAKQIAGGSFVK</sequence>
<accession>A0A8D8RNS1</accession>
<dbReference type="AlphaFoldDB" id="A0A8D8RNS1"/>
<organism evidence="1">
    <name type="scientific">Cacopsylla melanoneura</name>
    <dbReference type="NCBI Taxonomy" id="428564"/>
    <lineage>
        <taxon>Eukaryota</taxon>
        <taxon>Metazoa</taxon>
        <taxon>Ecdysozoa</taxon>
        <taxon>Arthropoda</taxon>
        <taxon>Hexapoda</taxon>
        <taxon>Insecta</taxon>
        <taxon>Pterygota</taxon>
        <taxon>Neoptera</taxon>
        <taxon>Paraneoptera</taxon>
        <taxon>Hemiptera</taxon>
        <taxon>Sternorrhyncha</taxon>
        <taxon>Psylloidea</taxon>
        <taxon>Psyllidae</taxon>
        <taxon>Psyllinae</taxon>
        <taxon>Cacopsylla</taxon>
    </lineage>
</organism>
<evidence type="ECO:0000313" key="1">
    <source>
        <dbReference type="EMBL" id="CAG6652229.1"/>
    </source>
</evidence>
<name>A0A8D8RNS1_9HEMI</name>
<protein>
    <submittedName>
        <fullName evidence="1">Uncharacterized protein</fullName>
    </submittedName>
</protein>
<dbReference type="EMBL" id="HBUF01170563">
    <property type="protein sequence ID" value="CAG6652229.1"/>
    <property type="molecule type" value="Transcribed_RNA"/>
</dbReference>
<reference evidence="1" key="1">
    <citation type="submission" date="2021-05" db="EMBL/GenBank/DDBJ databases">
        <authorList>
            <person name="Alioto T."/>
            <person name="Alioto T."/>
            <person name="Gomez Garrido J."/>
        </authorList>
    </citation>
    <scope>NUCLEOTIDE SEQUENCE</scope>
</reference>